<sequence length="95" mass="10431">MTSSLTNPSTTLNEAVNALGQIAIFAEFVLPVARNNIGAPQMHEHEQAHGIPESGPASWAIHNMIFRCENQMAIRLLRHGLAGFQTRAYFLSMIA</sequence>
<dbReference type="RefSeq" id="WP_207489374.1">
    <property type="nucleotide sequence ID" value="NZ_JADIJS010000003.1"/>
</dbReference>
<reference evidence="1 2" key="1">
    <citation type="submission" date="2020-10" db="EMBL/GenBank/DDBJ databases">
        <title>Genomic characterization of underground lake bacteria from Wind Cave National Park: Insight into the archetypical LuxI/LuxR and identification of LuxR solos.</title>
        <authorList>
            <person name="Wengert P.C."/>
            <person name="Savka M.A."/>
        </authorList>
    </citation>
    <scope>NUCLEOTIDE SEQUENCE [LARGE SCALE GENOMIC DNA]</scope>
    <source>
        <strain evidence="1 2">SD316</strain>
    </source>
</reference>
<dbReference type="Proteomes" id="UP000718278">
    <property type="component" value="Unassembled WGS sequence"/>
</dbReference>
<proteinExistence type="predicted"/>
<evidence type="ECO:0000313" key="1">
    <source>
        <dbReference type="EMBL" id="MBO1040983.1"/>
    </source>
</evidence>
<comment type="caution">
    <text evidence="1">The sequence shown here is derived from an EMBL/GenBank/DDBJ whole genome shotgun (WGS) entry which is preliminary data.</text>
</comment>
<accession>A0ABS3K4K7</accession>
<evidence type="ECO:0000313" key="2">
    <source>
        <dbReference type="Proteomes" id="UP000718278"/>
    </source>
</evidence>
<dbReference type="EMBL" id="JADIJS010000003">
    <property type="protein sequence ID" value="MBO1040983.1"/>
    <property type="molecule type" value="Genomic_DNA"/>
</dbReference>
<gene>
    <name evidence="1" type="ORF">IPV26_15040</name>
</gene>
<organism evidence="1 2">
    <name type="scientific">Brucella pituitosa</name>
    <dbReference type="NCBI Taxonomy" id="571256"/>
    <lineage>
        <taxon>Bacteria</taxon>
        <taxon>Pseudomonadati</taxon>
        <taxon>Pseudomonadota</taxon>
        <taxon>Alphaproteobacteria</taxon>
        <taxon>Hyphomicrobiales</taxon>
        <taxon>Brucellaceae</taxon>
        <taxon>Brucella/Ochrobactrum group</taxon>
        <taxon>Brucella</taxon>
    </lineage>
</organism>
<keyword evidence="2" id="KW-1185">Reference proteome</keyword>
<protein>
    <submittedName>
        <fullName evidence="1">Uncharacterized protein</fullName>
    </submittedName>
</protein>
<name>A0ABS3K4K7_9HYPH</name>